<name>A0A3R5XTA0_ORNRH</name>
<evidence type="ECO:0000313" key="2">
    <source>
        <dbReference type="EMBL" id="QAR29903.1"/>
    </source>
</evidence>
<feature type="chain" id="PRO_5033393215" evidence="1">
    <location>
        <begin position="23"/>
        <end position="162"/>
    </location>
</feature>
<reference evidence="2 4" key="1">
    <citation type="submission" date="2019-01" db="EMBL/GenBank/DDBJ databases">
        <title>Whole Genome of Ornithobacterium rhinotracheale FARPER-174b.</title>
        <authorList>
            <person name="Tataje-Lavanda L.A."/>
            <person name="Montalvan A."/>
            <person name="Montesinos R."/>
            <person name="Zimic M."/>
            <person name="Fernandez-Sanchez M."/>
            <person name="Fernandez-Diaz M."/>
        </authorList>
    </citation>
    <scope>NUCLEOTIDE SEQUENCE [LARGE SCALE GENOMIC DNA]</scope>
    <source>
        <strain evidence="2 4">FARPER-174b</strain>
    </source>
</reference>
<dbReference type="EMBL" id="CP035107">
    <property type="protein sequence ID" value="QAR31053.1"/>
    <property type="molecule type" value="Genomic_DNA"/>
</dbReference>
<evidence type="ECO:0000313" key="4">
    <source>
        <dbReference type="Proteomes" id="UP000287701"/>
    </source>
</evidence>
<gene>
    <name evidence="2" type="ORF">EQP59_00275</name>
    <name evidence="3" type="ORF">EQP59_06760</name>
</gene>
<proteinExistence type="predicted"/>
<accession>A0A3R5XTA0</accession>
<dbReference type="RefSeq" id="WP_128500419.1">
    <property type="nucleotide sequence ID" value="NZ_CP035107.1"/>
</dbReference>
<dbReference type="Proteomes" id="UP000287701">
    <property type="component" value="Chromosome"/>
</dbReference>
<organism evidence="2 4">
    <name type="scientific">Ornithobacterium rhinotracheale</name>
    <dbReference type="NCBI Taxonomy" id="28251"/>
    <lineage>
        <taxon>Bacteria</taxon>
        <taxon>Pseudomonadati</taxon>
        <taxon>Bacteroidota</taxon>
        <taxon>Flavobacteriia</taxon>
        <taxon>Flavobacteriales</taxon>
        <taxon>Weeksellaceae</taxon>
        <taxon>Ornithobacterium</taxon>
    </lineage>
</organism>
<keyword evidence="1" id="KW-0732">Signal</keyword>
<feature type="signal peptide" evidence="1">
    <location>
        <begin position="1"/>
        <end position="22"/>
    </location>
</feature>
<dbReference type="InterPro" id="IPR046525">
    <property type="entry name" value="DUF6702"/>
</dbReference>
<sequence>MMKKLKGMRVILLALVAVLISAFTTLNDFHTSTTKVEFNPGSTSMTFSSKFVTEDLIKAIGVGIENEAIFNTAVERYLRSNFIVKINENRVNYNYAQAQTSPKATRLYFEVPNVSNVSTIEIRNAMLVNEFADQQNFINFNVNNKRESIVTKKGSESGKVKF</sequence>
<protein>
    <submittedName>
        <fullName evidence="2">Uncharacterized protein</fullName>
    </submittedName>
</protein>
<evidence type="ECO:0000256" key="1">
    <source>
        <dbReference type="SAM" id="SignalP"/>
    </source>
</evidence>
<evidence type="ECO:0000313" key="3">
    <source>
        <dbReference type="EMBL" id="QAR31053.1"/>
    </source>
</evidence>
<dbReference type="Pfam" id="PF20420">
    <property type="entry name" value="DUF6702"/>
    <property type="match status" value="1"/>
</dbReference>
<dbReference type="AlphaFoldDB" id="A0A3R5XTA0"/>
<dbReference type="OrthoDB" id="5735516at2"/>
<dbReference type="EMBL" id="CP035107">
    <property type="protein sequence ID" value="QAR29903.1"/>
    <property type="molecule type" value="Genomic_DNA"/>
</dbReference>